<dbReference type="AlphaFoldDB" id="A0ABD6AK61"/>
<accession>A0ABD6AK61</accession>
<comment type="caution">
    <text evidence="2">The sequence shown here is derived from an EMBL/GenBank/DDBJ whole genome shotgun (WGS) entry which is preliminary data.</text>
</comment>
<name>A0ABD6AK61_9EURY</name>
<reference evidence="2 3" key="1">
    <citation type="journal article" date="2019" name="Int. J. Syst. Evol. Microbiol.">
        <title>The Global Catalogue of Microorganisms (GCM) 10K type strain sequencing project: providing services to taxonomists for standard genome sequencing and annotation.</title>
        <authorList>
            <consortium name="The Broad Institute Genomics Platform"/>
            <consortium name="The Broad Institute Genome Sequencing Center for Infectious Disease"/>
            <person name="Wu L."/>
            <person name="Ma J."/>
        </authorList>
    </citation>
    <scope>NUCLEOTIDE SEQUENCE [LARGE SCALE GENOMIC DNA]</scope>
    <source>
        <strain evidence="2 3">CGMCC 1.12554</strain>
    </source>
</reference>
<sequence>MSTTGPLSRFAADARAAVGRDERLILLFLLLLSLAALAVFLHYTTLILDGLPDVIPSAVSRP</sequence>
<dbReference type="EMBL" id="JBHTBL010000005">
    <property type="protein sequence ID" value="MFC7324446.1"/>
    <property type="molecule type" value="Genomic_DNA"/>
</dbReference>
<gene>
    <name evidence="2" type="ORF">ACFQMF_07630</name>
</gene>
<dbReference type="RefSeq" id="WP_256409538.1">
    <property type="nucleotide sequence ID" value="NZ_JANHDN010000005.1"/>
</dbReference>
<keyword evidence="1" id="KW-0812">Transmembrane</keyword>
<keyword evidence="1" id="KW-0472">Membrane</keyword>
<organism evidence="2 3">
    <name type="scientific">Halorubrum rutilum</name>
    <dbReference type="NCBI Taxonomy" id="1364933"/>
    <lineage>
        <taxon>Archaea</taxon>
        <taxon>Methanobacteriati</taxon>
        <taxon>Methanobacteriota</taxon>
        <taxon>Stenosarchaea group</taxon>
        <taxon>Halobacteria</taxon>
        <taxon>Halobacteriales</taxon>
        <taxon>Haloferacaceae</taxon>
        <taxon>Halorubrum</taxon>
    </lineage>
</organism>
<evidence type="ECO:0000256" key="1">
    <source>
        <dbReference type="SAM" id="Phobius"/>
    </source>
</evidence>
<proteinExistence type="predicted"/>
<keyword evidence="3" id="KW-1185">Reference proteome</keyword>
<evidence type="ECO:0000313" key="2">
    <source>
        <dbReference type="EMBL" id="MFC7324446.1"/>
    </source>
</evidence>
<evidence type="ECO:0000313" key="3">
    <source>
        <dbReference type="Proteomes" id="UP001596545"/>
    </source>
</evidence>
<keyword evidence="1" id="KW-1133">Transmembrane helix</keyword>
<dbReference type="Proteomes" id="UP001596545">
    <property type="component" value="Unassembled WGS sequence"/>
</dbReference>
<feature type="transmembrane region" description="Helical" evidence="1">
    <location>
        <begin position="24"/>
        <end position="43"/>
    </location>
</feature>
<protein>
    <submittedName>
        <fullName evidence="2">Uncharacterized protein</fullName>
    </submittedName>
</protein>